<organism evidence="4 5">
    <name type="scientific">Acidiphilium rubrum</name>
    <dbReference type="NCBI Taxonomy" id="526"/>
    <lineage>
        <taxon>Bacteria</taxon>
        <taxon>Pseudomonadati</taxon>
        <taxon>Pseudomonadota</taxon>
        <taxon>Alphaproteobacteria</taxon>
        <taxon>Acetobacterales</taxon>
        <taxon>Acidocellaceae</taxon>
        <taxon>Acidiphilium</taxon>
    </lineage>
</organism>
<evidence type="ECO:0000313" key="5">
    <source>
        <dbReference type="Proteomes" id="UP000186308"/>
    </source>
</evidence>
<dbReference type="GO" id="GO:0016747">
    <property type="term" value="F:acyltransferase activity, transferring groups other than amino-acyl groups"/>
    <property type="evidence" value="ECO:0007669"/>
    <property type="project" value="InterPro"/>
</dbReference>
<dbReference type="AlphaFoldDB" id="A0A8G2CIG5"/>
<dbReference type="InterPro" id="IPR016181">
    <property type="entry name" value="Acyl_CoA_acyltransferase"/>
</dbReference>
<keyword evidence="5" id="KW-1185">Reference proteome</keyword>
<dbReference type="CDD" id="cd04301">
    <property type="entry name" value="NAT_SF"/>
    <property type="match status" value="1"/>
</dbReference>
<dbReference type="PANTHER" id="PTHR43877">
    <property type="entry name" value="AMINOALKYLPHOSPHONATE N-ACETYLTRANSFERASE-RELATED-RELATED"/>
    <property type="match status" value="1"/>
</dbReference>
<dbReference type="PROSITE" id="PS51186">
    <property type="entry name" value="GNAT"/>
    <property type="match status" value="1"/>
</dbReference>
<accession>A0A8G2CIG5</accession>
<evidence type="ECO:0000256" key="2">
    <source>
        <dbReference type="ARBA" id="ARBA00023315"/>
    </source>
</evidence>
<dbReference type="OrthoDB" id="7280926at2"/>
<protein>
    <submittedName>
        <fullName evidence="4">Putative acetyltransferase</fullName>
    </submittedName>
</protein>
<dbReference type="Proteomes" id="UP000186308">
    <property type="component" value="Unassembled WGS sequence"/>
</dbReference>
<dbReference type="Gene3D" id="3.40.630.30">
    <property type="match status" value="1"/>
</dbReference>
<keyword evidence="2" id="KW-0012">Acyltransferase</keyword>
<dbReference type="InterPro" id="IPR050832">
    <property type="entry name" value="Bact_Acetyltransf"/>
</dbReference>
<dbReference type="RefSeq" id="WP_029311580.1">
    <property type="nucleotide sequence ID" value="NZ_FTNE01000003.1"/>
</dbReference>
<dbReference type="PANTHER" id="PTHR43877:SF2">
    <property type="entry name" value="AMINOALKYLPHOSPHONATE N-ACETYLTRANSFERASE-RELATED"/>
    <property type="match status" value="1"/>
</dbReference>
<comment type="caution">
    <text evidence="4">The sequence shown here is derived from an EMBL/GenBank/DDBJ whole genome shotgun (WGS) entry which is preliminary data.</text>
</comment>
<feature type="domain" description="N-acetyltransferase" evidence="3">
    <location>
        <begin position="4"/>
        <end position="157"/>
    </location>
</feature>
<reference evidence="4 5" key="1">
    <citation type="submission" date="2017-01" db="EMBL/GenBank/DDBJ databases">
        <authorList>
            <person name="Varghese N."/>
            <person name="Submissions S."/>
        </authorList>
    </citation>
    <scope>NUCLEOTIDE SEQUENCE [LARGE SCALE GENOMIC DNA]</scope>
    <source>
        <strain evidence="4 5">ATCC 35905</strain>
    </source>
</reference>
<sequence length="161" mass="17584">MTDLTIRAREPSDAAAIAALMNLPGVRHGTLRVPFVTKSFVETWATGPTNTFLLAVRHDTIIGVTVLMQGRDRTAHTGSILLFVHDAHINTGVGTALLTEVLTLADTVHGLRRVSLTVNADNHGAIHLYRKFGFETEGILRGDVLRDGVFIDSITMARLRF</sequence>
<evidence type="ECO:0000313" key="4">
    <source>
        <dbReference type="EMBL" id="SIQ27704.1"/>
    </source>
</evidence>
<gene>
    <name evidence="4" type="ORF">SAMN05421828_10354</name>
</gene>
<dbReference type="SUPFAM" id="SSF55729">
    <property type="entry name" value="Acyl-CoA N-acyltransferases (Nat)"/>
    <property type="match status" value="1"/>
</dbReference>
<evidence type="ECO:0000259" key="3">
    <source>
        <dbReference type="PROSITE" id="PS51186"/>
    </source>
</evidence>
<keyword evidence="1 4" id="KW-0808">Transferase</keyword>
<evidence type="ECO:0000256" key="1">
    <source>
        <dbReference type="ARBA" id="ARBA00022679"/>
    </source>
</evidence>
<proteinExistence type="predicted"/>
<dbReference type="EMBL" id="FTNE01000003">
    <property type="protein sequence ID" value="SIQ27704.1"/>
    <property type="molecule type" value="Genomic_DNA"/>
</dbReference>
<dbReference type="Pfam" id="PF00583">
    <property type="entry name" value="Acetyltransf_1"/>
    <property type="match status" value="1"/>
</dbReference>
<name>A0A8G2CIG5_ACIRU</name>
<dbReference type="InterPro" id="IPR000182">
    <property type="entry name" value="GNAT_dom"/>
</dbReference>